<evidence type="ECO:0000256" key="2">
    <source>
        <dbReference type="ARBA" id="ARBA00022801"/>
    </source>
</evidence>
<organism evidence="4 5">
    <name type="scientific">Nocardioides scoriae</name>
    <dbReference type="NCBI Taxonomy" id="642780"/>
    <lineage>
        <taxon>Bacteria</taxon>
        <taxon>Bacillati</taxon>
        <taxon>Actinomycetota</taxon>
        <taxon>Actinomycetes</taxon>
        <taxon>Propionibacteriales</taxon>
        <taxon>Nocardioidaceae</taxon>
        <taxon>Nocardioides</taxon>
    </lineage>
</organism>
<dbReference type="InterPro" id="IPR008928">
    <property type="entry name" value="6-hairpin_glycosidase_sf"/>
</dbReference>
<dbReference type="Proteomes" id="UP000198859">
    <property type="component" value="Chromosome I"/>
</dbReference>
<dbReference type="InterPro" id="IPR012341">
    <property type="entry name" value="6hp_glycosidase-like_sf"/>
</dbReference>
<name>A0A1H1LJA5_9ACTN</name>
<accession>A0A1H1LJA5</accession>
<protein>
    <submittedName>
        <fullName evidence="4">Endoglucanase</fullName>
    </submittedName>
</protein>
<dbReference type="GO" id="GO:0005975">
    <property type="term" value="P:carbohydrate metabolic process"/>
    <property type="evidence" value="ECO:0007669"/>
    <property type="project" value="InterPro"/>
</dbReference>
<dbReference type="RefSeq" id="WP_157682664.1">
    <property type="nucleotide sequence ID" value="NZ_LT629757.1"/>
</dbReference>
<evidence type="ECO:0000313" key="4">
    <source>
        <dbReference type="EMBL" id="SDR74596.1"/>
    </source>
</evidence>
<dbReference type="PRINTS" id="PR00735">
    <property type="entry name" value="GLHYDRLASE8"/>
</dbReference>
<dbReference type="STRING" id="642780.SAMN04488570_0240"/>
<dbReference type="EMBL" id="LT629757">
    <property type="protein sequence ID" value="SDR74596.1"/>
    <property type="molecule type" value="Genomic_DNA"/>
</dbReference>
<evidence type="ECO:0000256" key="3">
    <source>
        <dbReference type="ARBA" id="ARBA00023295"/>
    </source>
</evidence>
<proteinExistence type="inferred from homology"/>
<reference evidence="5" key="1">
    <citation type="submission" date="2016-10" db="EMBL/GenBank/DDBJ databases">
        <authorList>
            <person name="Varghese N."/>
            <person name="Submissions S."/>
        </authorList>
    </citation>
    <scope>NUCLEOTIDE SEQUENCE [LARGE SCALE GENOMIC DNA]</scope>
    <source>
        <strain evidence="5">DSM 22127</strain>
    </source>
</reference>
<dbReference type="GO" id="GO:0004553">
    <property type="term" value="F:hydrolase activity, hydrolyzing O-glycosyl compounds"/>
    <property type="evidence" value="ECO:0007669"/>
    <property type="project" value="InterPro"/>
</dbReference>
<dbReference type="Pfam" id="PF01270">
    <property type="entry name" value="Glyco_hydro_8"/>
    <property type="match status" value="1"/>
</dbReference>
<keyword evidence="2" id="KW-0378">Hydrolase</keyword>
<sequence length="384" mass="40814">MRGRDDRGRGPSRHLVPWVAVSLLSVLVAGVLAVVVTRGDVPESAEQPRTPLAARATTIDARAFLDTYVDAGRVVRTDQGGDTVSEGQAYGMLIALGADDREAFEELWRWTRENLGRDDGLISWRWQDGSVVDPSSAADADLDIARALVQAGDAFGRPSYVEAGVELGRAILDHETVSTPAGLVLVAGQWATDAPYSFNPSYVSPAATDVLARASGDPRWTQVERGSRAAVDSLTRDGQLPPDWAQLDEDGTVRAVNGPGGQPVQYSYDAARTVLRHAESCDPVDRRLATDLAEVVARSGRPAVATYDLAGSPQTDVSSPLVTVAQASGLAAAGQDARAVEEIRRAGDQQQQSPTYYGDAWTVLGPMLLTDPALGGCPLLEDSR</sequence>
<dbReference type="OrthoDB" id="525039at2"/>
<dbReference type="AlphaFoldDB" id="A0A1H1LJA5"/>
<dbReference type="InterPro" id="IPR002037">
    <property type="entry name" value="Glyco_hydro_8"/>
</dbReference>
<dbReference type="SUPFAM" id="SSF48208">
    <property type="entry name" value="Six-hairpin glycosidases"/>
    <property type="match status" value="1"/>
</dbReference>
<gene>
    <name evidence="4" type="ORF">SAMN04488570_0240</name>
</gene>
<keyword evidence="3" id="KW-0326">Glycosidase</keyword>
<evidence type="ECO:0000313" key="5">
    <source>
        <dbReference type="Proteomes" id="UP000198859"/>
    </source>
</evidence>
<comment type="similarity">
    <text evidence="1">Belongs to the glycosyl hydrolase 8 (cellulase D) family.</text>
</comment>
<evidence type="ECO:0000256" key="1">
    <source>
        <dbReference type="ARBA" id="ARBA00009209"/>
    </source>
</evidence>
<dbReference type="Gene3D" id="1.50.10.10">
    <property type="match status" value="1"/>
</dbReference>
<keyword evidence="5" id="KW-1185">Reference proteome</keyword>